<evidence type="ECO:0000313" key="12">
    <source>
        <dbReference type="EMBL" id="SGY91909.1"/>
    </source>
</evidence>
<feature type="binding site" evidence="9">
    <location>
        <position position="105"/>
    </location>
    <ligand>
        <name>Cu cation</name>
        <dbReference type="ChEBI" id="CHEBI:23378"/>
    </ligand>
</feature>
<dbReference type="EMBL" id="FPLD01000042">
    <property type="protein sequence ID" value="SGY91909.1"/>
    <property type="molecule type" value="Genomic_DNA"/>
</dbReference>
<dbReference type="SUPFAM" id="SSF49503">
    <property type="entry name" value="Cupredoxins"/>
    <property type="match status" value="1"/>
</dbReference>
<keyword evidence="3" id="KW-0813">Transport</keyword>
<evidence type="ECO:0000313" key="15">
    <source>
        <dbReference type="Proteomes" id="UP000183794"/>
    </source>
</evidence>
<comment type="cofactor">
    <cofactor evidence="9">
        <name>Cu cation</name>
        <dbReference type="ChEBI" id="CHEBI:23378"/>
    </cofactor>
    <text evidence="9">Binds 1 copper ion per subunit.</text>
</comment>
<feature type="chain" id="PRO_5015029958" description="Pseudoazurin" evidence="10">
    <location>
        <begin position="22"/>
        <end position="146"/>
    </location>
</feature>
<evidence type="ECO:0000256" key="7">
    <source>
        <dbReference type="ARBA" id="ARBA00023008"/>
    </source>
</evidence>
<keyword evidence="14" id="KW-1185">Reference proteome</keyword>
<dbReference type="PRINTS" id="PR00155">
    <property type="entry name" value="AMICYANIN"/>
</dbReference>
<dbReference type="InterPro" id="IPR002386">
    <property type="entry name" value="Amicyanin/Pseudoazurin"/>
</dbReference>
<dbReference type="InterPro" id="IPR012745">
    <property type="entry name" value="Pseudoazurin"/>
</dbReference>
<dbReference type="GO" id="GO:0005507">
    <property type="term" value="F:copper ion binding"/>
    <property type="evidence" value="ECO:0007669"/>
    <property type="project" value="UniProtKB-UniRule"/>
</dbReference>
<dbReference type="RefSeq" id="WP_045110018.1">
    <property type="nucleotide sequence ID" value="NZ_CAWQZC010000054.1"/>
</dbReference>
<evidence type="ECO:0000256" key="4">
    <source>
        <dbReference type="ARBA" id="ARBA00022723"/>
    </source>
</evidence>
<dbReference type="STRING" id="80854.MVIS_1735"/>
<dbReference type="AlphaFoldDB" id="A0A090K7C6"/>
<organism evidence="12 15">
    <name type="scientific">Moritella viscosa</name>
    <dbReference type="NCBI Taxonomy" id="80854"/>
    <lineage>
        <taxon>Bacteria</taxon>
        <taxon>Pseudomonadati</taxon>
        <taxon>Pseudomonadota</taxon>
        <taxon>Gammaproteobacteria</taxon>
        <taxon>Alteromonadales</taxon>
        <taxon>Moritellaceae</taxon>
        <taxon>Moritella</taxon>
    </lineage>
</organism>
<dbReference type="GO" id="GO:0009055">
    <property type="term" value="F:electron transfer activity"/>
    <property type="evidence" value="ECO:0007669"/>
    <property type="project" value="InterPro"/>
</dbReference>
<sequence>MINRKILAVVALMACSTALQAAEHTVKLLTSSANGMMVMEPGYLKIASGDSVKFVPSDASHNASAYSIPTGAAKFNTAMGKTETVNFKNEGVYIYKCNPHLALGMVGVIQVGSAVNIEQTNTAVAQLSTKIMMNKERLPGYIAQIK</sequence>
<evidence type="ECO:0000256" key="8">
    <source>
        <dbReference type="NCBIfam" id="TIGR02375"/>
    </source>
</evidence>
<dbReference type="InterPro" id="IPR000923">
    <property type="entry name" value="BlueCu_1"/>
</dbReference>
<gene>
    <name evidence="13" type="ORF">MT2528_4460</name>
    <name evidence="12" type="ORF">NVI5450_1301</name>
</gene>
<keyword evidence="6" id="KW-0249">Electron transport</keyword>
<evidence type="ECO:0000256" key="5">
    <source>
        <dbReference type="ARBA" id="ARBA00022764"/>
    </source>
</evidence>
<dbReference type="GO" id="GO:0042597">
    <property type="term" value="C:periplasmic space"/>
    <property type="evidence" value="ECO:0007669"/>
    <property type="project" value="UniProtKB-SubCell"/>
</dbReference>
<evidence type="ECO:0000313" key="13">
    <source>
        <dbReference type="EMBL" id="SGZ02719.1"/>
    </source>
</evidence>
<name>A0A090K7C6_9GAMM</name>
<feature type="binding site" evidence="9">
    <location>
        <position position="61"/>
    </location>
    <ligand>
        <name>Cu cation</name>
        <dbReference type="ChEBI" id="CHEBI:23378"/>
    </ligand>
</feature>
<dbReference type="Proteomes" id="UP000182660">
    <property type="component" value="Unassembled WGS sequence"/>
</dbReference>
<dbReference type="PATRIC" id="fig|80854.5.peg.1848"/>
<reference evidence="13 14" key="1">
    <citation type="submission" date="2016-11" db="EMBL/GenBank/DDBJ databases">
        <authorList>
            <person name="Klemetsen T."/>
        </authorList>
    </citation>
    <scope>NUCLEOTIDE SEQUENCE [LARGE SCALE GENOMIC DNA]</scope>
    <source>
        <strain evidence="13">MT 2528</strain>
    </source>
</reference>
<dbReference type="Proteomes" id="UP000183794">
    <property type="component" value="Unassembled WGS sequence"/>
</dbReference>
<feature type="binding site" evidence="9">
    <location>
        <position position="97"/>
    </location>
    <ligand>
        <name>Cu cation</name>
        <dbReference type="ChEBI" id="CHEBI:23378"/>
    </ligand>
</feature>
<accession>A0A090K7C6</accession>
<evidence type="ECO:0000256" key="9">
    <source>
        <dbReference type="PIRSR" id="PIRSR602386-1"/>
    </source>
</evidence>
<comment type="subcellular location">
    <subcellularLocation>
        <location evidence="1">Periplasm</location>
    </subcellularLocation>
</comment>
<protein>
    <recommendedName>
        <fullName evidence="2 8">Pseudoazurin</fullName>
    </recommendedName>
</protein>
<evidence type="ECO:0000256" key="3">
    <source>
        <dbReference type="ARBA" id="ARBA00022448"/>
    </source>
</evidence>
<dbReference type="NCBIfam" id="TIGR02375">
    <property type="entry name" value="pseudoazurin"/>
    <property type="match status" value="1"/>
</dbReference>
<dbReference type="KEGG" id="mvs:MVIS_1735"/>
<dbReference type="InterPro" id="IPR028871">
    <property type="entry name" value="BlueCu_1_BS"/>
</dbReference>
<evidence type="ECO:0000256" key="6">
    <source>
        <dbReference type="ARBA" id="ARBA00022982"/>
    </source>
</evidence>
<reference evidence="12 15" key="2">
    <citation type="submission" date="2016-11" db="EMBL/GenBank/DDBJ databases">
        <authorList>
            <person name="Jaros S."/>
            <person name="Januszkiewicz K."/>
            <person name="Wedrychowicz H."/>
        </authorList>
    </citation>
    <scope>NUCLEOTIDE SEQUENCE [LARGE SCALE GENOMIC DNA]</scope>
    <source>
        <strain evidence="12">NVI 5450</strain>
    </source>
</reference>
<dbReference type="InterPro" id="IPR008972">
    <property type="entry name" value="Cupredoxin"/>
</dbReference>
<evidence type="ECO:0000256" key="1">
    <source>
        <dbReference type="ARBA" id="ARBA00004418"/>
    </source>
</evidence>
<evidence type="ECO:0000313" key="14">
    <source>
        <dbReference type="Proteomes" id="UP000182660"/>
    </source>
</evidence>
<dbReference type="EMBL" id="FPLJ01000132">
    <property type="protein sequence ID" value="SGZ02719.1"/>
    <property type="molecule type" value="Genomic_DNA"/>
</dbReference>
<evidence type="ECO:0000259" key="11">
    <source>
        <dbReference type="Pfam" id="PF00127"/>
    </source>
</evidence>
<feature type="binding site" evidence="9">
    <location>
        <position position="100"/>
    </location>
    <ligand>
        <name>Cu cation</name>
        <dbReference type="ChEBI" id="CHEBI:23378"/>
    </ligand>
</feature>
<dbReference type="HOGENOM" id="CLU_124330_1_0_6"/>
<proteinExistence type="predicted"/>
<dbReference type="GeneID" id="61295036"/>
<evidence type="ECO:0000256" key="10">
    <source>
        <dbReference type="SAM" id="SignalP"/>
    </source>
</evidence>
<dbReference type="PROSITE" id="PS00196">
    <property type="entry name" value="COPPER_BLUE"/>
    <property type="match status" value="1"/>
</dbReference>
<keyword evidence="7 9" id="KW-0186">Copper</keyword>
<dbReference type="InterPro" id="IPR001235">
    <property type="entry name" value="Copper_blue_Plastocyanin"/>
</dbReference>
<keyword evidence="5" id="KW-0574">Periplasm</keyword>
<dbReference type="Gene3D" id="2.60.40.420">
    <property type="entry name" value="Cupredoxins - blue copper proteins"/>
    <property type="match status" value="1"/>
</dbReference>
<feature type="domain" description="Blue (type 1) copper" evidence="11">
    <location>
        <begin position="28"/>
        <end position="111"/>
    </location>
</feature>
<dbReference type="OrthoDB" id="9757546at2"/>
<dbReference type="PRINTS" id="PR00156">
    <property type="entry name" value="COPPERBLUE"/>
</dbReference>
<feature type="signal peptide" evidence="10">
    <location>
        <begin position="1"/>
        <end position="21"/>
    </location>
</feature>
<keyword evidence="4 9" id="KW-0479">Metal-binding</keyword>
<keyword evidence="10" id="KW-0732">Signal</keyword>
<evidence type="ECO:0000256" key="2">
    <source>
        <dbReference type="ARBA" id="ARBA00016984"/>
    </source>
</evidence>
<dbReference type="Pfam" id="PF00127">
    <property type="entry name" value="Copper-bind"/>
    <property type="match status" value="1"/>
</dbReference>